<dbReference type="Pfam" id="PF02878">
    <property type="entry name" value="PGM_PMM_I"/>
    <property type="match status" value="1"/>
</dbReference>
<evidence type="ECO:0000313" key="11">
    <source>
        <dbReference type="EMBL" id="QDT54751.1"/>
    </source>
</evidence>
<keyword evidence="6 11" id="KW-0413">Isomerase</keyword>
<dbReference type="PANTHER" id="PTHR43771:SF1">
    <property type="entry name" value="PHOSPHOMANNOMUTASE"/>
    <property type="match status" value="1"/>
</dbReference>
<dbReference type="InterPro" id="IPR005846">
    <property type="entry name" value="A-D-PHexomutase_a/b/a-III"/>
</dbReference>
<evidence type="ECO:0000313" key="12">
    <source>
        <dbReference type="Proteomes" id="UP000315700"/>
    </source>
</evidence>
<accession>A0A517SF48</accession>
<dbReference type="RefSeq" id="WP_145030585.1">
    <property type="nucleotide sequence ID" value="NZ_CP036271.1"/>
</dbReference>
<evidence type="ECO:0000259" key="10">
    <source>
        <dbReference type="Pfam" id="PF02880"/>
    </source>
</evidence>
<name>A0A517SF48_9PLAN</name>
<dbReference type="Gene3D" id="3.30.310.50">
    <property type="entry name" value="Alpha-D-phosphohexomutase, C-terminal domain"/>
    <property type="match status" value="1"/>
</dbReference>
<evidence type="ECO:0000259" key="9">
    <source>
        <dbReference type="Pfam" id="PF02879"/>
    </source>
</evidence>
<keyword evidence="12" id="KW-1185">Reference proteome</keyword>
<keyword evidence="3" id="KW-0597">Phosphoprotein</keyword>
<dbReference type="SUPFAM" id="SSF53738">
    <property type="entry name" value="Phosphoglucomutase, first 3 domains"/>
    <property type="match status" value="3"/>
</dbReference>
<dbReference type="Pfam" id="PF00408">
    <property type="entry name" value="PGM_PMM_IV"/>
    <property type="match status" value="1"/>
</dbReference>
<dbReference type="KEGG" id="ccos:Pan44_27870"/>
<dbReference type="Proteomes" id="UP000315700">
    <property type="component" value="Chromosome"/>
</dbReference>
<sequence length="535" mass="56609">MFDTTLFQRKADVRGIYPNQINEELAWFTGKYLAATVNETTGSKGSKILVGRDGRLSSPNLYAALCAGINAGGGVALPCGLATTDMIQWGTGKRLHGAIAGAMVTASHNPPEYNGIKMVILNEKTGGLDIIRPCDGIAKNFAADSGDADAPATVGAAFPGSASMKLHEQFTAAACELAPGLSKDSGKIILDPGNGVGGVFIPLLRDALKKVGSKVEVGAVAEPIDGRFPTRPSNPGLPGAVKLLQEAVLAQGAKFGAAFDGDADRVFLVDEWGQFVPGSSLLAALADGEVKAALKRGVKQPVAIFSAVASWLVVETIRAAGGVPAASRVGQDALKVALINTGAVFGGESSAHYNFPASYCLDSGLFALMTFWQQLLDSGKSTSELIGSLNPWPASGEINVRIESNDWKSVSAGLIKMLQERYSKPEENSYVFTLDGVGVFHPRKPEFKTVDDIFTIDKKNDPTGATYRLIAPGYTPDWWFNVRASNNEPLVRLNVEAQSSADVTARTYQLISTVQQFCKEHGAVGVVQDWGNMRG</sequence>
<dbReference type="GO" id="GO:0005975">
    <property type="term" value="P:carbohydrate metabolic process"/>
    <property type="evidence" value="ECO:0007669"/>
    <property type="project" value="InterPro"/>
</dbReference>
<dbReference type="SUPFAM" id="SSF55957">
    <property type="entry name" value="Phosphoglucomutase, C-terminal domain"/>
    <property type="match status" value="1"/>
</dbReference>
<dbReference type="InterPro" id="IPR036900">
    <property type="entry name" value="A-D-PHexomutase_C_sf"/>
</dbReference>
<keyword evidence="4" id="KW-0479">Metal-binding</keyword>
<evidence type="ECO:0000256" key="1">
    <source>
        <dbReference type="ARBA" id="ARBA00001946"/>
    </source>
</evidence>
<evidence type="ECO:0000256" key="5">
    <source>
        <dbReference type="ARBA" id="ARBA00022842"/>
    </source>
</evidence>
<evidence type="ECO:0000256" key="6">
    <source>
        <dbReference type="ARBA" id="ARBA00023235"/>
    </source>
</evidence>
<dbReference type="Pfam" id="PF02880">
    <property type="entry name" value="PGM_PMM_III"/>
    <property type="match status" value="1"/>
</dbReference>
<evidence type="ECO:0000256" key="4">
    <source>
        <dbReference type="ARBA" id="ARBA00022723"/>
    </source>
</evidence>
<dbReference type="EC" id="5.4.2.2" evidence="11"/>
<dbReference type="InterPro" id="IPR005841">
    <property type="entry name" value="Alpha-D-phosphohexomutase_SF"/>
</dbReference>
<feature type="domain" description="Alpha-D-phosphohexomutase alpha/beta/alpha" evidence="8">
    <location>
        <begin position="9"/>
        <end position="120"/>
    </location>
</feature>
<evidence type="ECO:0000259" key="7">
    <source>
        <dbReference type="Pfam" id="PF00408"/>
    </source>
</evidence>
<dbReference type="PANTHER" id="PTHR43771">
    <property type="entry name" value="PHOSPHOMANNOMUTASE"/>
    <property type="match status" value="1"/>
</dbReference>
<comment type="similarity">
    <text evidence="2">Belongs to the phosphohexose mutase family.</text>
</comment>
<dbReference type="InterPro" id="IPR005845">
    <property type="entry name" value="A-D-PHexomutase_a/b/a-II"/>
</dbReference>
<comment type="cofactor">
    <cofactor evidence="1">
        <name>Mg(2+)</name>
        <dbReference type="ChEBI" id="CHEBI:18420"/>
    </cofactor>
</comment>
<feature type="domain" description="Alpha-D-phosphohexomutase alpha/beta/alpha" evidence="9">
    <location>
        <begin position="182"/>
        <end position="272"/>
    </location>
</feature>
<dbReference type="InterPro" id="IPR005843">
    <property type="entry name" value="A-D-PHexomutase_C"/>
</dbReference>
<dbReference type="AlphaFoldDB" id="A0A517SF48"/>
<evidence type="ECO:0000259" key="8">
    <source>
        <dbReference type="Pfam" id="PF02878"/>
    </source>
</evidence>
<dbReference type="OrthoDB" id="9806956at2"/>
<evidence type="ECO:0000256" key="2">
    <source>
        <dbReference type="ARBA" id="ARBA00010231"/>
    </source>
</evidence>
<proteinExistence type="inferred from homology"/>
<dbReference type="EMBL" id="CP036271">
    <property type="protein sequence ID" value="QDT54751.1"/>
    <property type="molecule type" value="Genomic_DNA"/>
</dbReference>
<dbReference type="GO" id="GO:0046872">
    <property type="term" value="F:metal ion binding"/>
    <property type="evidence" value="ECO:0007669"/>
    <property type="project" value="UniProtKB-KW"/>
</dbReference>
<gene>
    <name evidence="11" type="primary">algC</name>
    <name evidence="11" type="ORF">Pan44_27870</name>
</gene>
<dbReference type="PRINTS" id="PR00509">
    <property type="entry name" value="PGMPMM"/>
</dbReference>
<dbReference type="InterPro" id="IPR016055">
    <property type="entry name" value="A-D-PHexomutase_a/b/a-I/II/III"/>
</dbReference>
<dbReference type="InterPro" id="IPR005844">
    <property type="entry name" value="A-D-PHexomutase_a/b/a-I"/>
</dbReference>
<protein>
    <submittedName>
        <fullName evidence="11">Phosphomannomutase/phosphoglucomutase</fullName>
        <ecNumber evidence="11">5.4.2.2</ecNumber>
    </submittedName>
</protein>
<organism evidence="11 12">
    <name type="scientific">Caulifigura coniformis</name>
    <dbReference type="NCBI Taxonomy" id="2527983"/>
    <lineage>
        <taxon>Bacteria</taxon>
        <taxon>Pseudomonadati</taxon>
        <taxon>Planctomycetota</taxon>
        <taxon>Planctomycetia</taxon>
        <taxon>Planctomycetales</taxon>
        <taxon>Planctomycetaceae</taxon>
        <taxon>Caulifigura</taxon>
    </lineage>
</organism>
<keyword evidence="5" id="KW-0460">Magnesium</keyword>
<dbReference type="InParanoid" id="A0A517SF48"/>
<feature type="domain" description="Alpha-D-phosphohexomutase alpha/beta/alpha" evidence="10">
    <location>
        <begin position="279"/>
        <end position="387"/>
    </location>
</feature>
<dbReference type="FunCoup" id="A0A517SF48">
    <property type="interactions" value="279"/>
</dbReference>
<dbReference type="Gene3D" id="3.40.120.10">
    <property type="entry name" value="Alpha-D-Glucose-1,6-Bisphosphate, subunit A, domain 3"/>
    <property type="match status" value="3"/>
</dbReference>
<dbReference type="GO" id="GO:0004614">
    <property type="term" value="F:phosphoglucomutase activity"/>
    <property type="evidence" value="ECO:0007669"/>
    <property type="project" value="UniProtKB-EC"/>
</dbReference>
<feature type="domain" description="Alpha-D-phosphohexomutase C-terminal" evidence="7">
    <location>
        <begin position="478"/>
        <end position="504"/>
    </location>
</feature>
<dbReference type="Pfam" id="PF02879">
    <property type="entry name" value="PGM_PMM_II"/>
    <property type="match status" value="1"/>
</dbReference>
<evidence type="ECO:0000256" key="3">
    <source>
        <dbReference type="ARBA" id="ARBA00022553"/>
    </source>
</evidence>
<reference evidence="11 12" key="1">
    <citation type="submission" date="2019-02" db="EMBL/GenBank/DDBJ databases">
        <title>Deep-cultivation of Planctomycetes and their phenomic and genomic characterization uncovers novel biology.</title>
        <authorList>
            <person name="Wiegand S."/>
            <person name="Jogler M."/>
            <person name="Boedeker C."/>
            <person name="Pinto D."/>
            <person name="Vollmers J."/>
            <person name="Rivas-Marin E."/>
            <person name="Kohn T."/>
            <person name="Peeters S.H."/>
            <person name="Heuer A."/>
            <person name="Rast P."/>
            <person name="Oberbeckmann S."/>
            <person name="Bunk B."/>
            <person name="Jeske O."/>
            <person name="Meyerdierks A."/>
            <person name="Storesund J.E."/>
            <person name="Kallscheuer N."/>
            <person name="Luecker S."/>
            <person name="Lage O.M."/>
            <person name="Pohl T."/>
            <person name="Merkel B.J."/>
            <person name="Hornburger P."/>
            <person name="Mueller R.-W."/>
            <person name="Bruemmer F."/>
            <person name="Labrenz M."/>
            <person name="Spormann A.M."/>
            <person name="Op den Camp H."/>
            <person name="Overmann J."/>
            <person name="Amann R."/>
            <person name="Jetten M.S.M."/>
            <person name="Mascher T."/>
            <person name="Medema M.H."/>
            <person name="Devos D.P."/>
            <person name="Kaster A.-K."/>
            <person name="Ovreas L."/>
            <person name="Rohde M."/>
            <person name="Galperin M.Y."/>
            <person name="Jogler C."/>
        </authorList>
    </citation>
    <scope>NUCLEOTIDE SEQUENCE [LARGE SCALE GENOMIC DNA]</scope>
    <source>
        <strain evidence="11 12">Pan44</strain>
    </source>
</reference>